<sequence>MDEDVVEIENVENVCRLCLCTDEPRASVFGTDKQEEDSTAVPLAIKIQACLSIEISPTDKLSTLICEECVKSVNQWHTYRESCLRSQNKLQKWLTSHSKPEVVTIKGEPVDLDYEDHVEIISEVNKKQKSLNIPIHTVEEEGSETSDEQIQNVSDHVDEDEDGANNTEQQIEPETVPLMAEKETDKDESQRTEEQQQDPLSRPIKSEPLDDYDTDCTVELESAEDNELLLNPMALGGTKEDVVMEADSTQKSTGGAGGATHKKKLRRGPHTHFRGPRAFKQKCVYCQIFLHSKYSYMKHMKRFHSNKNNGTENSESQNEEEEMVEDLEEELISMEKESPLTQVQQDIISQLKTFSCYKCQQSFNDRRSTLSHIRQHLPDLRPHTCIACLTQFSDRSMYQAHCSASFECAMKIALVEPKQGNERYFTCNMCLRSLQGRKELLSHLTKHSNKQYEEMISPARPPPKLKPMAPLPSPKDEASKSSPKSGPYKDGDPAHNHKCDLCGMIYRYRPNLIKHKALCTRLQPEVRTSYKCAHCSMTFLVFKKFHSHVTVNHKKKEFTCAICNSRFRSPSDFLSHHERHRVSAIRQTQHNSDKGPQNALLKERNGGADAKQSKTRAGGQKYTCALCNKAFSTRLELTEHRNLHLKVKIYSCAICRSMFSSAGALEIHMREHGIDDPNERNANISCVEYGSLDEDVRIENDSMNSSAVSSDAQGGYECEQCNRVLSSHANLRRHATIAHRNSKKYECTDCARIFTRKEMYEQHVQHEHKSSKSLFHCPECPKSFVFQTNFRYHFRTAHLEKSRDGYGCDICGKVFAEEASLKIHKGWHNRANSRFNTMLILGKQKNDSQKSAAESNSPERPARARKSFPNPPSQSPTKSPGSFQCQVCNDKFNDVTELRTHLWDVHCARNKPEKSISNDELQCELCTNVFPDKDILAAHMKWHKANPILNDVHKTYTCDVCNKSYSSKKVLWKHKRLHKATLVTSAKFQSLAKKPVNPFFCTICRKPFSSGQSLQRHKLNFHSDLQSQQSRAQSLHNSTRRLSLEEEPKFKRMKVEVDDSPPPPKLPPFAMDFAGEVKKKSFMCHLCRKIFPNMSVLYKHKQAVHKPHVRKNGLPECRPVTTEDGKFLCNVCSKEFPGLPNLRQHFTIKHKKIYDSDKYQCNVSSCDQQAPSEPAKEPYEPTHTNNMMFSCKLCDRYFFNKETMIDHIVNVHNTAYQPDNKTFHWEIDLTTYVVKGATGATCPRCNVKYPNNRAMKIHYVKIHENE</sequence>
<evidence type="ECO:0000256" key="7">
    <source>
        <dbReference type="PROSITE-ProRule" id="PRU00042"/>
    </source>
</evidence>
<feature type="region of interest" description="Disordered" evidence="9">
    <location>
        <begin position="249"/>
        <end position="272"/>
    </location>
</feature>
<feature type="compositionally biased region" description="Polar residues" evidence="9">
    <location>
        <begin position="849"/>
        <end position="858"/>
    </location>
</feature>
<dbReference type="SUPFAM" id="SSF57667">
    <property type="entry name" value="beta-beta-alpha zinc fingers"/>
    <property type="match status" value="7"/>
</dbReference>
<feature type="domain" description="C2H2-type" evidence="10">
    <location>
        <begin position="354"/>
        <end position="376"/>
    </location>
</feature>
<feature type="binding site" evidence="8">
    <location>
        <position position="69"/>
    </location>
    <ligand>
        <name>Zn(2+)</name>
        <dbReference type="ChEBI" id="CHEBI:29105"/>
    </ligand>
</feature>
<dbReference type="GO" id="GO:0001228">
    <property type="term" value="F:DNA-binding transcription activator activity, RNA polymerase II-specific"/>
    <property type="evidence" value="ECO:0007669"/>
    <property type="project" value="TreeGrafter"/>
</dbReference>
<dbReference type="PROSITE" id="PS00028">
    <property type="entry name" value="ZINC_FINGER_C2H2_1"/>
    <property type="match status" value="18"/>
</dbReference>
<feature type="domain" description="C2H2-type" evidence="10">
    <location>
        <begin position="558"/>
        <end position="580"/>
    </location>
</feature>
<feature type="domain" description="C2H2-type" evidence="10">
    <location>
        <begin position="956"/>
        <end position="978"/>
    </location>
</feature>
<feature type="region of interest" description="Disordered" evidence="9">
    <location>
        <begin position="844"/>
        <end position="882"/>
    </location>
</feature>
<dbReference type="GO" id="GO:0000978">
    <property type="term" value="F:RNA polymerase II cis-regulatory region sequence-specific DNA binding"/>
    <property type="evidence" value="ECO:0007669"/>
    <property type="project" value="TreeGrafter"/>
</dbReference>
<evidence type="ECO:0000313" key="12">
    <source>
        <dbReference type="Proteomes" id="UP000515204"/>
    </source>
</evidence>
<dbReference type="PANTHER" id="PTHR24376:SF235">
    <property type="entry name" value="C2H2-TYPE DOMAIN-CONTAINING PROTEIN"/>
    <property type="match status" value="1"/>
</dbReference>
<comment type="subcellular location">
    <subcellularLocation>
        <location evidence="1">Nucleus</location>
    </subcellularLocation>
</comment>
<evidence type="ECO:0000259" key="10">
    <source>
        <dbReference type="PROSITE" id="PS50157"/>
    </source>
</evidence>
<evidence type="ECO:0000256" key="3">
    <source>
        <dbReference type="ARBA" id="ARBA00022737"/>
    </source>
</evidence>
<dbReference type="SMART" id="SM00355">
    <property type="entry name" value="ZnF_C2H2"/>
    <property type="match status" value="20"/>
</dbReference>
<feature type="domain" description="C2H2-type" evidence="10">
    <location>
        <begin position="497"/>
        <end position="524"/>
    </location>
</feature>
<feature type="region of interest" description="Disordered" evidence="9">
    <location>
        <begin position="451"/>
        <end position="492"/>
    </location>
</feature>
<feature type="domain" description="C2H2-type" evidence="10">
    <location>
        <begin position="1189"/>
        <end position="1217"/>
    </location>
</feature>
<feature type="region of interest" description="Disordered" evidence="9">
    <location>
        <begin position="1023"/>
        <end position="1047"/>
    </location>
</feature>
<feature type="domain" description="C2H2-type" evidence="10">
    <location>
        <begin position="1127"/>
        <end position="1150"/>
    </location>
</feature>
<feature type="region of interest" description="Disordered" evidence="9">
    <location>
        <begin position="156"/>
        <end position="212"/>
    </location>
</feature>
<feature type="domain" description="C2H2-type" evidence="10">
    <location>
        <begin position="745"/>
        <end position="773"/>
    </location>
</feature>
<feature type="domain" description="C2H2-type" evidence="10">
    <location>
        <begin position="650"/>
        <end position="677"/>
    </location>
</feature>
<dbReference type="GO" id="GO:0005634">
    <property type="term" value="C:nucleus"/>
    <property type="evidence" value="ECO:0007669"/>
    <property type="project" value="UniProtKB-SubCell"/>
</dbReference>
<dbReference type="InterPro" id="IPR036236">
    <property type="entry name" value="Znf_C2H2_sf"/>
</dbReference>
<evidence type="ECO:0000256" key="1">
    <source>
        <dbReference type="ARBA" id="ARBA00004123"/>
    </source>
</evidence>
<keyword evidence="5 8" id="KW-0862">Zinc</keyword>
<dbReference type="PROSITE" id="PS51915">
    <property type="entry name" value="ZAD"/>
    <property type="match status" value="1"/>
</dbReference>
<feature type="domain" description="C2H2-type" evidence="10">
    <location>
        <begin position="622"/>
        <end position="649"/>
    </location>
</feature>
<keyword evidence="6" id="KW-0539">Nucleus</keyword>
<keyword evidence="3" id="KW-0677">Repeat</keyword>
<dbReference type="Pfam" id="PF07776">
    <property type="entry name" value="zf-AD"/>
    <property type="match status" value="1"/>
</dbReference>
<dbReference type="GO" id="GO:0008270">
    <property type="term" value="F:zinc ion binding"/>
    <property type="evidence" value="ECO:0007669"/>
    <property type="project" value="UniProtKB-UniRule"/>
</dbReference>
<evidence type="ECO:0000256" key="4">
    <source>
        <dbReference type="ARBA" id="ARBA00022771"/>
    </source>
</evidence>
<feature type="compositionally biased region" description="Polar residues" evidence="9">
    <location>
        <begin position="1023"/>
        <end position="1041"/>
    </location>
</feature>
<dbReference type="GeneID" id="106748256"/>
<feature type="binding site" evidence="8">
    <location>
        <position position="15"/>
    </location>
    <ligand>
        <name>Zn(2+)</name>
        <dbReference type="ChEBI" id="CHEBI:29105"/>
    </ligand>
</feature>
<feature type="binding site" evidence="8">
    <location>
        <position position="66"/>
    </location>
    <ligand>
        <name>Zn(2+)</name>
        <dbReference type="ChEBI" id="CHEBI:29105"/>
    </ligand>
</feature>
<dbReference type="SMART" id="SM00868">
    <property type="entry name" value="zf-AD"/>
    <property type="match status" value="1"/>
</dbReference>
<dbReference type="Pfam" id="PF13912">
    <property type="entry name" value="zf-C2H2_6"/>
    <property type="match status" value="3"/>
</dbReference>
<dbReference type="InterPro" id="IPR013087">
    <property type="entry name" value="Znf_C2H2_type"/>
</dbReference>
<feature type="compositionally biased region" description="Basic and acidic residues" evidence="9">
    <location>
        <begin position="180"/>
        <end position="194"/>
    </location>
</feature>
<feature type="compositionally biased region" description="Pro residues" evidence="9">
    <location>
        <begin position="459"/>
        <end position="473"/>
    </location>
</feature>
<feature type="domain" description="ZAD" evidence="11">
    <location>
        <begin position="13"/>
        <end position="93"/>
    </location>
</feature>
<feature type="domain" description="C2H2-type" evidence="10">
    <location>
        <begin position="425"/>
        <end position="452"/>
    </location>
</feature>
<dbReference type="PROSITE" id="PS50157">
    <property type="entry name" value="ZINC_FINGER_C2H2_2"/>
    <property type="match status" value="17"/>
</dbReference>
<reference evidence="13" key="1">
    <citation type="submission" date="2025-08" db="UniProtKB">
        <authorList>
            <consortium name="RefSeq"/>
        </authorList>
    </citation>
    <scope>IDENTIFICATION</scope>
</reference>
<keyword evidence="4 7" id="KW-0863">Zinc-finger</keyword>
<keyword evidence="2 8" id="KW-0479">Metal-binding</keyword>
<evidence type="ECO:0000256" key="6">
    <source>
        <dbReference type="ARBA" id="ARBA00023242"/>
    </source>
</evidence>
<organism evidence="12 13">
    <name type="scientific">Dinoponera quadriceps</name>
    <name type="common">South American ant</name>
    <dbReference type="NCBI Taxonomy" id="609295"/>
    <lineage>
        <taxon>Eukaryota</taxon>
        <taxon>Metazoa</taxon>
        <taxon>Ecdysozoa</taxon>
        <taxon>Arthropoda</taxon>
        <taxon>Hexapoda</taxon>
        <taxon>Insecta</taxon>
        <taxon>Pterygota</taxon>
        <taxon>Neoptera</taxon>
        <taxon>Endopterygota</taxon>
        <taxon>Hymenoptera</taxon>
        <taxon>Apocrita</taxon>
        <taxon>Aculeata</taxon>
        <taxon>Formicoidea</taxon>
        <taxon>Formicidae</taxon>
        <taxon>Ponerinae</taxon>
        <taxon>Ponerini</taxon>
        <taxon>Dinoponera</taxon>
    </lineage>
</organism>
<feature type="domain" description="C2H2-type" evidence="10">
    <location>
        <begin position="716"/>
        <end position="744"/>
    </location>
</feature>
<dbReference type="Gene3D" id="3.30.160.60">
    <property type="entry name" value="Classic Zinc Finger"/>
    <property type="match status" value="8"/>
</dbReference>
<feature type="binding site" evidence="8">
    <location>
        <position position="18"/>
    </location>
    <ligand>
        <name>Zn(2+)</name>
        <dbReference type="ChEBI" id="CHEBI:29105"/>
    </ligand>
</feature>
<dbReference type="KEGG" id="dqu:106748256"/>
<feature type="domain" description="C2H2-type" evidence="10">
    <location>
        <begin position="1082"/>
        <end position="1105"/>
    </location>
</feature>
<dbReference type="Gene3D" id="3.40.1800.20">
    <property type="match status" value="1"/>
</dbReference>
<dbReference type="AlphaFoldDB" id="A0A6P3XVZ3"/>
<protein>
    <submittedName>
        <fullName evidence="13">Zinc finger protein Xfin-like isoform X1</fullName>
    </submittedName>
</protein>
<dbReference type="Proteomes" id="UP000515204">
    <property type="component" value="Unplaced"/>
</dbReference>
<name>A0A6P3XVZ3_DINQU</name>
<feature type="domain" description="C2H2-type" evidence="10">
    <location>
        <begin position="921"/>
        <end position="948"/>
    </location>
</feature>
<evidence type="ECO:0000313" key="13">
    <source>
        <dbReference type="RefSeq" id="XP_014482088.1"/>
    </source>
</evidence>
<dbReference type="SUPFAM" id="SSF57716">
    <property type="entry name" value="Glucocorticoid receptor-like (DNA-binding domain)"/>
    <property type="match status" value="1"/>
</dbReference>
<feature type="domain" description="C2H2-type" evidence="10">
    <location>
        <begin position="775"/>
        <end position="803"/>
    </location>
</feature>
<accession>A0A6P3XVZ3</accession>
<dbReference type="PANTHER" id="PTHR24376">
    <property type="entry name" value="ZINC FINGER PROTEIN"/>
    <property type="match status" value="1"/>
</dbReference>
<feature type="domain" description="C2H2-type" evidence="10">
    <location>
        <begin position="883"/>
        <end position="911"/>
    </location>
</feature>
<dbReference type="Pfam" id="PF12874">
    <property type="entry name" value="zf-met"/>
    <property type="match status" value="1"/>
</dbReference>
<evidence type="ECO:0000256" key="5">
    <source>
        <dbReference type="ARBA" id="ARBA00022833"/>
    </source>
</evidence>
<evidence type="ECO:0000259" key="11">
    <source>
        <dbReference type="PROSITE" id="PS51915"/>
    </source>
</evidence>
<evidence type="ECO:0000256" key="9">
    <source>
        <dbReference type="SAM" id="MobiDB-lite"/>
    </source>
</evidence>
<evidence type="ECO:0000256" key="2">
    <source>
        <dbReference type="ARBA" id="ARBA00022723"/>
    </source>
</evidence>
<feature type="domain" description="C2H2-type" evidence="10">
    <location>
        <begin position="999"/>
        <end position="1027"/>
    </location>
</feature>
<dbReference type="RefSeq" id="XP_014482088.1">
    <property type="nucleotide sequence ID" value="XM_014626602.1"/>
</dbReference>
<evidence type="ECO:0000256" key="8">
    <source>
        <dbReference type="PROSITE-ProRule" id="PRU01263"/>
    </source>
</evidence>
<feature type="domain" description="C2H2-type" evidence="10">
    <location>
        <begin position="806"/>
        <end position="833"/>
    </location>
</feature>
<proteinExistence type="predicted"/>
<dbReference type="Pfam" id="PF00096">
    <property type="entry name" value="zf-C2H2"/>
    <property type="match status" value="4"/>
</dbReference>
<dbReference type="OrthoDB" id="10039931at2759"/>
<feature type="compositionally biased region" description="Basic residues" evidence="9">
    <location>
        <begin position="260"/>
        <end position="272"/>
    </location>
</feature>
<gene>
    <name evidence="13" type="primary">LOC106748256</name>
</gene>
<feature type="region of interest" description="Disordered" evidence="9">
    <location>
        <begin position="584"/>
        <end position="614"/>
    </location>
</feature>
<keyword evidence="12" id="KW-1185">Reference proteome</keyword>
<dbReference type="InterPro" id="IPR012934">
    <property type="entry name" value="Znf_AD"/>
</dbReference>